<keyword evidence="3" id="KW-1185">Reference proteome</keyword>
<keyword evidence="1" id="KW-1133">Transmembrane helix</keyword>
<feature type="transmembrane region" description="Helical" evidence="1">
    <location>
        <begin position="66"/>
        <end position="85"/>
    </location>
</feature>
<feature type="transmembrane region" description="Helical" evidence="1">
    <location>
        <begin position="7"/>
        <end position="26"/>
    </location>
</feature>
<protein>
    <submittedName>
        <fullName evidence="2">Uncharacterized protein</fullName>
    </submittedName>
</protein>
<accession>A0ABW5K6W0</accession>
<dbReference type="Proteomes" id="UP001597394">
    <property type="component" value="Unassembled WGS sequence"/>
</dbReference>
<keyword evidence="1" id="KW-0472">Membrane</keyword>
<evidence type="ECO:0000313" key="3">
    <source>
        <dbReference type="Proteomes" id="UP001597394"/>
    </source>
</evidence>
<dbReference type="RefSeq" id="WP_255927834.1">
    <property type="nucleotide sequence ID" value="NZ_JANFQP010000001.1"/>
</dbReference>
<evidence type="ECO:0000313" key="2">
    <source>
        <dbReference type="EMBL" id="MFD2544634.1"/>
    </source>
</evidence>
<organism evidence="2 3">
    <name type="scientific">Kaistella montana</name>
    <dbReference type="NCBI Taxonomy" id="1849733"/>
    <lineage>
        <taxon>Bacteria</taxon>
        <taxon>Pseudomonadati</taxon>
        <taxon>Bacteroidota</taxon>
        <taxon>Flavobacteriia</taxon>
        <taxon>Flavobacteriales</taxon>
        <taxon>Weeksellaceae</taxon>
        <taxon>Chryseobacterium group</taxon>
        <taxon>Kaistella</taxon>
    </lineage>
</organism>
<gene>
    <name evidence="2" type="ORF">ACFSO8_04070</name>
</gene>
<proteinExistence type="predicted"/>
<keyword evidence="1" id="KW-0812">Transmembrane</keyword>
<name>A0ABW5K6W0_9FLAO</name>
<sequence length="172" mass="19885">MKTIEKILLIVILEIIIFWILVRYYYLPKLYSNPDLITAQNLIIITVIINVIIFGILYFTKKTKFTNAFLANIILAPIILLLVLGKAHKTFRQENFSGGSFQYKGSKFSVFVDKKKNNFTIFKTDINTNETNIIAGDIELQNDKILLKSRNDEYLIENDTIKGIEGKNFKLK</sequence>
<dbReference type="EMBL" id="JBHULG010000001">
    <property type="protein sequence ID" value="MFD2544634.1"/>
    <property type="molecule type" value="Genomic_DNA"/>
</dbReference>
<reference evidence="3" key="1">
    <citation type="journal article" date="2019" name="Int. J. Syst. Evol. Microbiol.">
        <title>The Global Catalogue of Microorganisms (GCM) 10K type strain sequencing project: providing services to taxonomists for standard genome sequencing and annotation.</title>
        <authorList>
            <consortium name="The Broad Institute Genomics Platform"/>
            <consortium name="The Broad Institute Genome Sequencing Center for Infectious Disease"/>
            <person name="Wu L."/>
            <person name="Ma J."/>
        </authorList>
    </citation>
    <scope>NUCLEOTIDE SEQUENCE [LARGE SCALE GENOMIC DNA]</scope>
    <source>
        <strain evidence="3">KCTC 52204</strain>
    </source>
</reference>
<feature type="transmembrane region" description="Helical" evidence="1">
    <location>
        <begin position="38"/>
        <end position="59"/>
    </location>
</feature>
<evidence type="ECO:0000256" key="1">
    <source>
        <dbReference type="SAM" id="Phobius"/>
    </source>
</evidence>
<comment type="caution">
    <text evidence="2">The sequence shown here is derived from an EMBL/GenBank/DDBJ whole genome shotgun (WGS) entry which is preliminary data.</text>
</comment>